<sequence>MLLLRCTQCRPRLFLGYRFRSQVVRKPPRNNRPPPEKESVQAWGLPGSALSPTTVLVFFRANVAAWTSRREVHDRLVKFGAPSRDATQLLKAFSRDATAGVFDSPDAMKKYGLMKLQDTDETDADIAFSNIFFLWLAGRQPVRGADPETTARLLRLAQGASRSHPEEEYAAARQLRRKVIMHVGPTNSGKTYRALRALVAAKLGVYAGPLRLLAHEIWERVNLGQLAPLGASQEEIVAAASVPYGTDHPFARACNMITGEEQKIVSPVATIQSCTVEMLYMGTQYDVAVIDEIQMISDVERGWCWTNAVLGLPAKELHLCGEETAVPLVEQLLKNTGDELIVNRYERLTPLEVEDSSLENDLNRVRPGDCIVAFSRNAIFGLKRQVEAKTKMKCAVVYGRLPPEIRSEQAALFNDPQSGYDVLIGSDAIGMGLNLKIRRTIFEAVAKFEGRRGIKPLSVSQTKQIAGRAGRFGMLHQDEEPKGFVTTLKPEDLPFLRNTVAKTLPPLSFARIGPSKSAFHRISSLLPPNASTETVCLASMHAGHLPMPYRHSTIKLLSDMSEFIDNKGDFTLDDRHLFLQAPFPWRDPRGLEAVTEFLNEYYSNMRVDVVDSLRKVGLLQQLEEAEQAMNAPEQGPQIPVSKQLLGLEALHKILVVYIWLGFRNPVSYPSHDVAADLKERLERVLHWSLQHITFDGQVPEQSGEKEHRIEYRSKRQVALDEQEKRKSL</sequence>
<dbReference type="CDD" id="cd17913">
    <property type="entry name" value="DEXQc_Suv3"/>
    <property type="match status" value="1"/>
</dbReference>
<dbReference type="CDD" id="cd18805">
    <property type="entry name" value="SF2_C_suv3"/>
    <property type="match status" value="1"/>
</dbReference>
<dbReference type="Gene3D" id="1.20.58.1080">
    <property type="match status" value="1"/>
</dbReference>
<evidence type="ECO:0000256" key="7">
    <source>
        <dbReference type="ARBA" id="ARBA00022946"/>
    </source>
</evidence>
<dbReference type="GO" id="GO:0000965">
    <property type="term" value="P:mitochondrial RNA 3'-end processing"/>
    <property type="evidence" value="ECO:0007669"/>
    <property type="project" value="TreeGrafter"/>
</dbReference>
<evidence type="ECO:0000256" key="4">
    <source>
        <dbReference type="ARBA" id="ARBA00022801"/>
    </source>
</evidence>
<dbReference type="InterPro" id="IPR001650">
    <property type="entry name" value="Helicase_C-like"/>
</dbReference>
<dbReference type="GO" id="GO:0016787">
    <property type="term" value="F:hydrolase activity"/>
    <property type="evidence" value="ECO:0007669"/>
    <property type="project" value="UniProtKB-KW"/>
</dbReference>
<dbReference type="SUPFAM" id="SSF52540">
    <property type="entry name" value="P-loop containing nucleoside triphosphate hydrolases"/>
    <property type="match status" value="1"/>
</dbReference>
<dbReference type="Gene3D" id="3.40.50.300">
    <property type="entry name" value="P-loop containing nucleotide triphosphate hydrolases"/>
    <property type="match status" value="2"/>
</dbReference>
<feature type="compositionally biased region" description="Basic and acidic residues" evidence="10">
    <location>
        <begin position="702"/>
        <end position="728"/>
    </location>
</feature>
<dbReference type="InterPro" id="IPR027417">
    <property type="entry name" value="P-loop_NTPase"/>
</dbReference>
<feature type="region of interest" description="Disordered" evidence="10">
    <location>
        <begin position="699"/>
        <end position="728"/>
    </location>
</feature>
<keyword evidence="8" id="KW-0496">Mitochondrion</keyword>
<evidence type="ECO:0000256" key="8">
    <source>
        <dbReference type="ARBA" id="ARBA00023128"/>
    </source>
</evidence>
<dbReference type="InterPro" id="IPR055206">
    <property type="entry name" value="DEXQc_SUV3"/>
</dbReference>
<dbReference type="EC" id="3.6.4.13" evidence="2"/>
<evidence type="ECO:0000313" key="13">
    <source>
        <dbReference type="Proteomes" id="UP001221142"/>
    </source>
</evidence>
<dbReference type="EMBL" id="JARKIF010000008">
    <property type="protein sequence ID" value="KAJ7632305.1"/>
    <property type="molecule type" value="Genomic_DNA"/>
</dbReference>
<dbReference type="InterPro" id="IPR050699">
    <property type="entry name" value="RNA-DNA_Helicase"/>
</dbReference>
<dbReference type="Proteomes" id="UP001221142">
    <property type="component" value="Unassembled WGS sequence"/>
</dbReference>
<comment type="caution">
    <text evidence="12">The sequence shown here is derived from an EMBL/GenBank/DDBJ whole genome shotgun (WGS) entry which is preliminary data.</text>
</comment>
<protein>
    <recommendedName>
        <fullName evidence="2">RNA helicase</fullName>
        <ecNumber evidence="2">3.6.4.13</ecNumber>
    </recommendedName>
</protein>
<dbReference type="PANTHER" id="PTHR12131">
    <property type="entry name" value="ATP-DEPENDENT RNA AND DNA HELICASE"/>
    <property type="match status" value="1"/>
</dbReference>
<evidence type="ECO:0000256" key="3">
    <source>
        <dbReference type="ARBA" id="ARBA00022741"/>
    </source>
</evidence>
<evidence type="ECO:0000256" key="2">
    <source>
        <dbReference type="ARBA" id="ARBA00012552"/>
    </source>
</evidence>
<keyword evidence="4 12" id="KW-0378">Hydrolase</keyword>
<dbReference type="SMART" id="SM00490">
    <property type="entry name" value="HELICc"/>
    <property type="match status" value="1"/>
</dbReference>
<dbReference type="AlphaFoldDB" id="A0AAD7BW82"/>
<keyword evidence="5" id="KW-0347">Helicase</keyword>
<evidence type="ECO:0000256" key="10">
    <source>
        <dbReference type="SAM" id="MobiDB-lite"/>
    </source>
</evidence>
<dbReference type="GO" id="GO:0003724">
    <property type="term" value="F:RNA helicase activity"/>
    <property type="evidence" value="ECO:0007669"/>
    <property type="project" value="UniProtKB-EC"/>
</dbReference>
<reference evidence="12" key="1">
    <citation type="submission" date="2023-03" db="EMBL/GenBank/DDBJ databases">
        <title>Massive genome expansion in bonnet fungi (Mycena s.s.) driven by repeated elements and novel gene families across ecological guilds.</title>
        <authorList>
            <consortium name="Lawrence Berkeley National Laboratory"/>
            <person name="Harder C.B."/>
            <person name="Miyauchi S."/>
            <person name="Viragh M."/>
            <person name="Kuo A."/>
            <person name="Thoen E."/>
            <person name="Andreopoulos B."/>
            <person name="Lu D."/>
            <person name="Skrede I."/>
            <person name="Drula E."/>
            <person name="Henrissat B."/>
            <person name="Morin E."/>
            <person name="Kohler A."/>
            <person name="Barry K."/>
            <person name="LaButti K."/>
            <person name="Morin E."/>
            <person name="Salamov A."/>
            <person name="Lipzen A."/>
            <person name="Mereny Z."/>
            <person name="Hegedus B."/>
            <person name="Baldrian P."/>
            <person name="Stursova M."/>
            <person name="Weitz H."/>
            <person name="Taylor A."/>
            <person name="Grigoriev I.V."/>
            <person name="Nagy L.G."/>
            <person name="Martin F."/>
            <person name="Kauserud H."/>
        </authorList>
    </citation>
    <scope>NUCLEOTIDE SEQUENCE</scope>
    <source>
        <strain evidence="12">9284</strain>
    </source>
</reference>
<comment type="subcellular location">
    <subcellularLocation>
        <location evidence="1">Mitochondrion</location>
    </subcellularLocation>
</comment>
<evidence type="ECO:0000256" key="1">
    <source>
        <dbReference type="ARBA" id="ARBA00004173"/>
    </source>
</evidence>
<proteinExistence type="predicted"/>
<keyword evidence="13" id="KW-1185">Reference proteome</keyword>
<dbReference type="PROSITE" id="PS51194">
    <property type="entry name" value="HELICASE_CTER"/>
    <property type="match status" value="1"/>
</dbReference>
<evidence type="ECO:0000256" key="5">
    <source>
        <dbReference type="ARBA" id="ARBA00022806"/>
    </source>
</evidence>
<feature type="region of interest" description="Disordered" evidence="10">
    <location>
        <begin position="25"/>
        <end position="44"/>
    </location>
</feature>
<dbReference type="FunFam" id="3.40.50.300:FF:000957">
    <property type="entry name" value="ATP-dependent RNA helicase SUV3L, mitochondrial"/>
    <property type="match status" value="1"/>
</dbReference>
<name>A0AAD7BW82_9AGAR</name>
<feature type="non-terminal residue" evidence="12">
    <location>
        <position position="728"/>
    </location>
</feature>
<comment type="catalytic activity">
    <reaction evidence="9">
        <text>ATP + H2O = ADP + phosphate + H(+)</text>
        <dbReference type="Rhea" id="RHEA:13065"/>
        <dbReference type="ChEBI" id="CHEBI:15377"/>
        <dbReference type="ChEBI" id="CHEBI:15378"/>
        <dbReference type="ChEBI" id="CHEBI:30616"/>
        <dbReference type="ChEBI" id="CHEBI:43474"/>
        <dbReference type="ChEBI" id="CHEBI:456216"/>
        <dbReference type="EC" id="3.6.4.13"/>
    </reaction>
</comment>
<dbReference type="Pfam" id="PF00271">
    <property type="entry name" value="Helicase_C"/>
    <property type="match status" value="1"/>
</dbReference>
<evidence type="ECO:0000256" key="9">
    <source>
        <dbReference type="ARBA" id="ARBA00047984"/>
    </source>
</evidence>
<dbReference type="Pfam" id="PF22527">
    <property type="entry name" value="DEXQc_Suv3"/>
    <property type="match status" value="1"/>
</dbReference>
<dbReference type="PANTHER" id="PTHR12131:SF1">
    <property type="entry name" value="ATP-DEPENDENT RNA HELICASE SUPV3L1, MITOCHONDRIAL-RELATED"/>
    <property type="match status" value="1"/>
</dbReference>
<dbReference type="InterPro" id="IPR022192">
    <property type="entry name" value="SUV3_C"/>
</dbReference>
<evidence type="ECO:0000259" key="11">
    <source>
        <dbReference type="PROSITE" id="PS51194"/>
    </source>
</evidence>
<organism evidence="12 13">
    <name type="scientific">Roridomyces roridus</name>
    <dbReference type="NCBI Taxonomy" id="1738132"/>
    <lineage>
        <taxon>Eukaryota</taxon>
        <taxon>Fungi</taxon>
        <taxon>Dikarya</taxon>
        <taxon>Basidiomycota</taxon>
        <taxon>Agaricomycotina</taxon>
        <taxon>Agaricomycetes</taxon>
        <taxon>Agaricomycetidae</taxon>
        <taxon>Agaricales</taxon>
        <taxon>Marasmiineae</taxon>
        <taxon>Mycenaceae</taxon>
        <taxon>Roridomyces</taxon>
    </lineage>
</organism>
<dbReference type="Gene3D" id="1.20.272.40">
    <property type="match status" value="1"/>
</dbReference>
<dbReference type="GO" id="GO:0045025">
    <property type="term" value="C:mitochondrial degradosome"/>
    <property type="evidence" value="ECO:0007669"/>
    <property type="project" value="TreeGrafter"/>
</dbReference>
<feature type="domain" description="Helicase C-terminal" evidence="11">
    <location>
        <begin position="357"/>
        <end position="523"/>
    </location>
</feature>
<dbReference type="GO" id="GO:0005524">
    <property type="term" value="F:ATP binding"/>
    <property type="evidence" value="ECO:0007669"/>
    <property type="project" value="UniProtKB-KW"/>
</dbReference>
<keyword evidence="3" id="KW-0547">Nucleotide-binding</keyword>
<keyword evidence="6" id="KW-0067">ATP-binding</keyword>
<dbReference type="InterPro" id="IPR044774">
    <property type="entry name" value="Suv3_DEXQc"/>
</dbReference>
<evidence type="ECO:0000313" key="12">
    <source>
        <dbReference type="EMBL" id="KAJ7632305.1"/>
    </source>
</evidence>
<gene>
    <name evidence="12" type="ORF">FB45DRAFT_499387</name>
</gene>
<dbReference type="Pfam" id="PF12513">
    <property type="entry name" value="SUV3_C"/>
    <property type="match status" value="1"/>
</dbReference>
<accession>A0AAD7BW82</accession>
<dbReference type="FunFam" id="3.40.50.300:FF:000269">
    <property type="entry name" value="ATP-dependent RNA helicase SUPV3L1, mitochondrial"/>
    <property type="match status" value="1"/>
</dbReference>
<keyword evidence="7" id="KW-0809">Transit peptide</keyword>
<evidence type="ECO:0000256" key="6">
    <source>
        <dbReference type="ARBA" id="ARBA00022840"/>
    </source>
</evidence>